<dbReference type="AlphaFoldDB" id="A0A3B4FWZ9"/>
<dbReference type="GO" id="GO:0000166">
    <property type="term" value="F:nucleotide binding"/>
    <property type="evidence" value="ECO:0007669"/>
    <property type="project" value="InterPro"/>
</dbReference>
<dbReference type="STRING" id="303518.ENSPNYP00000015145"/>
<gene>
    <name evidence="3" type="primary">LOC102198754</name>
</gene>
<accession>A0A3B4FWZ9</accession>
<dbReference type="OrthoDB" id="9994138at2759"/>
<dbReference type="Ensembl" id="ENSPNYT00000015531.1">
    <property type="protein sequence ID" value="ENSPNYP00000015145.1"/>
    <property type="gene ID" value="ENSPNYG00000011475.1"/>
</dbReference>
<dbReference type="PANTHER" id="PTHR31367">
    <property type="entry name" value="CYTOSOLIC 5'-NUCLEOTIDASE 1 FAMILY MEMBER"/>
    <property type="match status" value="1"/>
</dbReference>
<dbReference type="GO" id="GO:0000287">
    <property type="term" value="F:magnesium ion binding"/>
    <property type="evidence" value="ECO:0007669"/>
    <property type="project" value="InterPro"/>
</dbReference>
<dbReference type="RefSeq" id="XP_005747694.1">
    <property type="nucleotide sequence ID" value="XM_005747637.2"/>
</dbReference>
<dbReference type="GO" id="GO:0046085">
    <property type="term" value="P:adenosine metabolic process"/>
    <property type="evidence" value="ECO:0007669"/>
    <property type="project" value="TreeGrafter"/>
</dbReference>
<dbReference type="GeneTree" id="ENSGT00390000017767"/>
<dbReference type="GeneID" id="102198754"/>
<dbReference type="GO" id="GO:0005829">
    <property type="term" value="C:cytosol"/>
    <property type="evidence" value="ECO:0007669"/>
    <property type="project" value="TreeGrafter"/>
</dbReference>
<organism evidence="1">
    <name type="scientific">Pundamilia nyererei</name>
    <dbReference type="NCBI Taxonomy" id="303518"/>
    <lineage>
        <taxon>Eukaryota</taxon>
        <taxon>Metazoa</taxon>
        <taxon>Chordata</taxon>
        <taxon>Craniata</taxon>
        <taxon>Vertebrata</taxon>
        <taxon>Euteleostomi</taxon>
        <taxon>Actinopterygii</taxon>
        <taxon>Neopterygii</taxon>
        <taxon>Teleostei</taxon>
        <taxon>Neoteleostei</taxon>
        <taxon>Acanthomorphata</taxon>
        <taxon>Ovalentaria</taxon>
        <taxon>Cichlomorphae</taxon>
        <taxon>Cichliformes</taxon>
        <taxon>Cichlidae</taxon>
        <taxon>African cichlids</taxon>
        <taxon>Pseudocrenilabrinae</taxon>
        <taxon>Haplochromini</taxon>
        <taxon>Pundamilia</taxon>
    </lineage>
</organism>
<dbReference type="InterPro" id="IPR010394">
    <property type="entry name" value="5-nucleotidase"/>
</dbReference>
<sequence length="260" mass="28237">MVSTDQKTDVKEKEADCPVVVAVTSHAVFESGGAEDPDGLYVGGIAFPLLQALQKVNERLLKENPAESLLFDVILITTDSQQQQQSSRITESIRHHGLKVSRFCFSNEEDFMENLLNNNVHLFLTTNRNEALQGSQKGVLSVLLDEHTASCPTEQLRVLFCGDAVVQSEAGPALASKQAAQSFSAQIGKMRGRFGLFDSPISIALVTSRGGRESCGDALRTLRSLGVNADEAYCLAGVPRGPIKRLLQPHFLLSECFSSN</sequence>
<dbReference type="GO" id="GO:0008253">
    <property type="term" value="F:5'-nucleotidase activity"/>
    <property type="evidence" value="ECO:0007669"/>
    <property type="project" value="InterPro"/>
</dbReference>
<reference evidence="3" key="2">
    <citation type="submission" date="2025-04" db="UniProtKB">
        <authorList>
            <consortium name="RefSeq"/>
        </authorList>
    </citation>
    <scope>IDENTIFICATION</scope>
</reference>
<keyword evidence="2" id="KW-1185">Reference proteome</keyword>
<dbReference type="GO" id="GO:0009117">
    <property type="term" value="P:nucleotide metabolic process"/>
    <property type="evidence" value="ECO:0007669"/>
    <property type="project" value="InterPro"/>
</dbReference>
<protein>
    <submittedName>
        <fullName evidence="1 3">Cytosolic 5'-nucleotidase 1B-like</fullName>
    </submittedName>
</protein>
<dbReference type="Proteomes" id="UP000695023">
    <property type="component" value="Unplaced"/>
</dbReference>
<reference evidence="1" key="1">
    <citation type="submission" date="2023-09" db="UniProtKB">
        <authorList>
            <consortium name="Ensembl"/>
        </authorList>
    </citation>
    <scope>IDENTIFICATION</scope>
</reference>
<dbReference type="PANTHER" id="PTHR31367:SF3">
    <property type="entry name" value="CYTOSOLIC 5'-NUCLEOTIDASE 1A"/>
    <property type="match status" value="1"/>
</dbReference>
<evidence type="ECO:0000313" key="2">
    <source>
        <dbReference type="Proteomes" id="UP000695023"/>
    </source>
</evidence>
<evidence type="ECO:0000313" key="3">
    <source>
        <dbReference type="RefSeq" id="XP_005747694.1"/>
    </source>
</evidence>
<evidence type="ECO:0000313" key="1">
    <source>
        <dbReference type="Ensembl" id="ENSPNYP00000015145.1"/>
    </source>
</evidence>
<dbReference type="Pfam" id="PF06189">
    <property type="entry name" value="5-nucleotidase"/>
    <property type="match status" value="1"/>
</dbReference>
<name>A0A3B4FWZ9_9CICH</name>
<proteinExistence type="predicted"/>